<reference evidence="3" key="2">
    <citation type="submission" date="2023-05" db="EMBL/GenBank/DDBJ databases">
        <authorList>
            <person name="Schelkunov M.I."/>
        </authorList>
    </citation>
    <scope>NUCLEOTIDE SEQUENCE</scope>
    <source>
        <strain evidence="3">Hsosn_3</strain>
        <tissue evidence="3">Leaf</tissue>
    </source>
</reference>
<dbReference type="AlphaFoldDB" id="A0AAD8NC03"/>
<dbReference type="PROSITE" id="PS00283">
    <property type="entry name" value="SOYBEAN_KUNITZ"/>
    <property type="match status" value="1"/>
</dbReference>
<dbReference type="Gene3D" id="2.80.10.50">
    <property type="match status" value="1"/>
</dbReference>
<reference evidence="3" key="1">
    <citation type="submission" date="2023-02" db="EMBL/GenBank/DDBJ databases">
        <title>Genome of toxic invasive species Heracleum sosnowskyi carries increased number of genes despite the absence of recent whole-genome duplications.</title>
        <authorList>
            <person name="Schelkunov M."/>
            <person name="Shtratnikova V."/>
            <person name="Makarenko M."/>
            <person name="Klepikova A."/>
            <person name="Omelchenko D."/>
            <person name="Novikova G."/>
            <person name="Obukhova E."/>
            <person name="Bogdanov V."/>
            <person name="Penin A."/>
            <person name="Logacheva M."/>
        </authorList>
    </citation>
    <scope>NUCLEOTIDE SEQUENCE</scope>
    <source>
        <strain evidence="3">Hsosn_3</strain>
        <tissue evidence="3">Leaf</tissue>
    </source>
</reference>
<evidence type="ECO:0000256" key="2">
    <source>
        <dbReference type="SAM" id="SignalP"/>
    </source>
</evidence>
<feature type="chain" id="PRO_5042105053" evidence="2">
    <location>
        <begin position="25"/>
        <end position="211"/>
    </location>
</feature>
<dbReference type="Pfam" id="PF00197">
    <property type="entry name" value="Kunitz_legume"/>
    <property type="match status" value="1"/>
</dbReference>
<proteinExistence type="inferred from homology"/>
<dbReference type="PANTHER" id="PTHR33107">
    <property type="entry name" value="KUNITZ TRYPSIN INHIBITOR 2"/>
    <property type="match status" value="1"/>
</dbReference>
<dbReference type="SMART" id="SM00452">
    <property type="entry name" value="STI"/>
    <property type="match status" value="1"/>
</dbReference>
<gene>
    <name evidence="3" type="ORF">POM88_003814</name>
</gene>
<dbReference type="PRINTS" id="PR00291">
    <property type="entry name" value="KUNITZINHBTR"/>
</dbReference>
<dbReference type="Proteomes" id="UP001237642">
    <property type="component" value="Unassembled WGS sequence"/>
</dbReference>
<dbReference type="InterPro" id="IPR011065">
    <property type="entry name" value="Kunitz_inhibitor_STI-like_sf"/>
</dbReference>
<evidence type="ECO:0000313" key="4">
    <source>
        <dbReference type="Proteomes" id="UP001237642"/>
    </source>
</evidence>
<comment type="similarity">
    <text evidence="1">Belongs to the protease inhibitor I3 (leguminous Kunitz-type inhibitor) family.</text>
</comment>
<evidence type="ECO:0000256" key="1">
    <source>
        <dbReference type="ARBA" id="ARBA00005440"/>
    </source>
</evidence>
<sequence length="211" mass="23220">MKTTIILFSFLLVALLNSFLVASAANDKVLDIDGQELRTGTNYYILPVVRGNGGGLKIYSQGNNQCPIGVIQELNEVDRGTPVTFSPVNPEEHIVRESSDLNVKFSGPTFLCSYKNNGEPTVWRIESGDSGQIFITLGGSLGDPGSTTIRNWFRIEKLEGGNNWYKFVYCPGVCETCRPVCGDLGIVIENSGTRRLALNTEKPFQVFFKKA</sequence>
<organism evidence="3 4">
    <name type="scientific">Heracleum sosnowskyi</name>
    <dbReference type="NCBI Taxonomy" id="360622"/>
    <lineage>
        <taxon>Eukaryota</taxon>
        <taxon>Viridiplantae</taxon>
        <taxon>Streptophyta</taxon>
        <taxon>Embryophyta</taxon>
        <taxon>Tracheophyta</taxon>
        <taxon>Spermatophyta</taxon>
        <taxon>Magnoliopsida</taxon>
        <taxon>eudicotyledons</taxon>
        <taxon>Gunneridae</taxon>
        <taxon>Pentapetalae</taxon>
        <taxon>asterids</taxon>
        <taxon>campanulids</taxon>
        <taxon>Apiales</taxon>
        <taxon>Apiaceae</taxon>
        <taxon>Apioideae</taxon>
        <taxon>apioid superclade</taxon>
        <taxon>Tordylieae</taxon>
        <taxon>Tordyliinae</taxon>
        <taxon>Heracleum</taxon>
    </lineage>
</organism>
<dbReference type="SUPFAM" id="SSF50386">
    <property type="entry name" value="STI-like"/>
    <property type="match status" value="1"/>
</dbReference>
<protein>
    <submittedName>
        <fullName evidence="3">Miraculin-like protein 1</fullName>
    </submittedName>
</protein>
<dbReference type="GO" id="GO:0004866">
    <property type="term" value="F:endopeptidase inhibitor activity"/>
    <property type="evidence" value="ECO:0007669"/>
    <property type="project" value="InterPro"/>
</dbReference>
<dbReference type="PANTHER" id="PTHR33107:SF5">
    <property type="entry name" value="KUNITZ TRYPSIN INHIBITOR 5"/>
    <property type="match status" value="1"/>
</dbReference>
<dbReference type="CDD" id="cd23375">
    <property type="entry name" value="beta-trefoil_STI_VvMLP-like"/>
    <property type="match status" value="1"/>
</dbReference>
<dbReference type="EMBL" id="JAUIZM010000001">
    <property type="protein sequence ID" value="KAK1404209.1"/>
    <property type="molecule type" value="Genomic_DNA"/>
</dbReference>
<keyword evidence="4" id="KW-1185">Reference proteome</keyword>
<dbReference type="InterPro" id="IPR002160">
    <property type="entry name" value="Prot_inh_Kunz-lg"/>
</dbReference>
<name>A0AAD8NC03_9APIA</name>
<evidence type="ECO:0000313" key="3">
    <source>
        <dbReference type="EMBL" id="KAK1404209.1"/>
    </source>
</evidence>
<keyword evidence="2" id="KW-0732">Signal</keyword>
<comment type="caution">
    <text evidence="3">The sequence shown here is derived from an EMBL/GenBank/DDBJ whole genome shotgun (WGS) entry which is preliminary data.</text>
</comment>
<feature type="signal peptide" evidence="2">
    <location>
        <begin position="1"/>
        <end position="24"/>
    </location>
</feature>
<accession>A0AAD8NC03</accession>